<feature type="compositionally biased region" description="Polar residues" evidence="6">
    <location>
        <begin position="124"/>
        <end position="133"/>
    </location>
</feature>
<dbReference type="RefSeq" id="XP_013070786.2">
    <property type="nucleotide sequence ID" value="XM_013215332.2"/>
</dbReference>
<feature type="region of interest" description="Disordered" evidence="6">
    <location>
        <begin position="554"/>
        <end position="573"/>
    </location>
</feature>
<feature type="compositionally biased region" description="Low complexity" evidence="6">
    <location>
        <begin position="512"/>
        <end position="526"/>
    </location>
</feature>
<feature type="compositionally biased region" description="Polar residues" evidence="6">
    <location>
        <begin position="156"/>
        <end position="173"/>
    </location>
</feature>
<feature type="region of interest" description="Disordered" evidence="6">
    <location>
        <begin position="1232"/>
        <end position="1283"/>
    </location>
</feature>
<evidence type="ECO:0000256" key="3">
    <source>
        <dbReference type="ARBA" id="ARBA00022840"/>
    </source>
</evidence>
<dbReference type="PROSITE" id="PS50067">
    <property type="entry name" value="KINESIN_MOTOR_2"/>
    <property type="match status" value="1"/>
</dbReference>
<feature type="compositionally biased region" description="Basic residues" evidence="6">
    <location>
        <begin position="1991"/>
        <end position="2001"/>
    </location>
</feature>
<keyword evidence="4" id="KW-0206">Cytoskeleton</keyword>
<feature type="compositionally biased region" description="Basic and acidic residues" evidence="6">
    <location>
        <begin position="2031"/>
        <end position="2084"/>
    </location>
</feature>
<feature type="compositionally biased region" description="Polar residues" evidence="6">
    <location>
        <begin position="31"/>
        <end position="55"/>
    </location>
</feature>
<evidence type="ECO:0000256" key="2">
    <source>
        <dbReference type="ARBA" id="ARBA00022741"/>
    </source>
</evidence>
<comment type="subcellular location">
    <subcellularLocation>
        <location evidence="1">Cytoplasm</location>
        <location evidence="1">Cytoskeleton</location>
    </subcellularLocation>
</comment>
<feature type="region of interest" description="Disordered" evidence="6">
    <location>
        <begin position="1732"/>
        <end position="2084"/>
    </location>
</feature>
<feature type="region of interest" description="Disordered" evidence="6">
    <location>
        <begin position="1327"/>
        <end position="1426"/>
    </location>
</feature>
<evidence type="ECO:0000256" key="5">
    <source>
        <dbReference type="PROSITE-ProRule" id="PRU00283"/>
    </source>
</evidence>
<feature type="region of interest" description="Disordered" evidence="6">
    <location>
        <begin position="1053"/>
        <end position="1134"/>
    </location>
</feature>
<feature type="compositionally biased region" description="Basic and acidic residues" evidence="6">
    <location>
        <begin position="1880"/>
        <end position="1892"/>
    </location>
</feature>
<evidence type="ECO:0000256" key="4">
    <source>
        <dbReference type="ARBA" id="ARBA00023212"/>
    </source>
</evidence>
<feature type="compositionally biased region" description="Low complexity" evidence="6">
    <location>
        <begin position="2002"/>
        <end position="2024"/>
    </location>
</feature>
<accession>A0A2C9MAD6</accession>
<feature type="compositionally biased region" description="Basic and acidic residues" evidence="6">
    <location>
        <begin position="1057"/>
        <end position="1068"/>
    </location>
</feature>
<dbReference type="OrthoDB" id="8862460at2759"/>
<keyword evidence="3 5" id="KW-0067">ATP-binding</keyword>
<evidence type="ECO:0000313" key="8">
    <source>
        <dbReference type="EnsemblMetazoa" id="BGLB040347-PA"/>
    </source>
</evidence>
<feature type="compositionally biased region" description="Polar residues" evidence="6">
    <location>
        <begin position="1382"/>
        <end position="1391"/>
    </location>
</feature>
<dbReference type="KEGG" id="bgt:106057963"/>
<feature type="region of interest" description="Disordered" evidence="6">
    <location>
        <begin position="498"/>
        <end position="526"/>
    </location>
</feature>
<feature type="compositionally biased region" description="Polar residues" evidence="6">
    <location>
        <begin position="180"/>
        <end position="190"/>
    </location>
</feature>
<feature type="region of interest" description="Disordered" evidence="6">
    <location>
        <begin position="1"/>
        <end position="190"/>
    </location>
</feature>
<feature type="region of interest" description="Disordered" evidence="6">
    <location>
        <begin position="987"/>
        <end position="1010"/>
    </location>
</feature>
<feature type="domain" description="Kinesin motor" evidence="7">
    <location>
        <begin position="637"/>
        <end position="985"/>
    </location>
</feature>
<dbReference type="SMART" id="SM00129">
    <property type="entry name" value="KISc"/>
    <property type="match status" value="1"/>
</dbReference>
<dbReference type="VEuPathDB" id="VectorBase:BGLB040347"/>
<protein>
    <recommendedName>
        <fullName evidence="7">Kinesin motor domain-containing protein</fullName>
    </recommendedName>
</protein>
<dbReference type="GO" id="GO:0005856">
    <property type="term" value="C:cytoskeleton"/>
    <property type="evidence" value="ECO:0007669"/>
    <property type="project" value="UniProtKB-SubCell"/>
</dbReference>
<dbReference type="GO" id="GO:0008017">
    <property type="term" value="F:microtubule binding"/>
    <property type="evidence" value="ECO:0007669"/>
    <property type="project" value="InterPro"/>
</dbReference>
<feature type="compositionally biased region" description="Low complexity" evidence="6">
    <location>
        <begin position="1807"/>
        <end position="1856"/>
    </location>
</feature>
<feature type="compositionally biased region" description="Low complexity" evidence="6">
    <location>
        <begin position="1332"/>
        <end position="1341"/>
    </location>
</feature>
<dbReference type="InterPro" id="IPR027417">
    <property type="entry name" value="P-loop_NTPase"/>
</dbReference>
<dbReference type="SUPFAM" id="SSF52540">
    <property type="entry name" value="P-loop containing nucleoside triphosphate hydrolases"/>
    <property type="match status" value="1"/>
</dbReference>
<feature type="compositionally biased region" description="Polar residues" evidence="6">
    <location>
        <begin position="100"/>
        <end position="112"/>
    </location>
</feature>
<feature type="compositionally biased region" description="Low complexity" evidence="6">
    <location>
        <begin position="1732"/>
        <end position="1766"/>
    </location>
</feature>
<name>A0A2C9MAD6_BIOGL</name>
<feature type="binding site" evidence="5">
    <location>
        <begin position="733"/>
        <end position="740"/>
    </location>
    <ligand>
        <name>ATP</name>
        <dbReference type="ChEBI" id="CHEBI:30616"/>
    </ligand>
</feature>
<dbReference type="VEuPathDB" id="VectorBase:BGLAX_047561"/>
<dbReference type="Pfam" id="PF23081">
    <property type="entry name" value="HTH_KIF26A_B_1st"/>
    <property type="match status" value="1"/>
</dbReference>
<feature type="compositionally biased region" description="Low complexity" evidence="6">
    <location>
        <begin position="554"/>
        <end position="565"/>
    </location>
</feature>
<dbReference type="PRINTS" id="PR00380">
    <property type="entry name" value="KINESINHEAVY"/>
</dbReference>
<feature type="compositionally biased region" description="Basic and acidic residues" evidence="6">
    <location>
        <begin position="1369"/>
        <end position="1381"/>
    </location>
</feature>
<dbReference type="PANTHER" id="PTHR21608">
    <property type="entry name" value="KINESIN-LIKE PROTEIN CG14535"/>
    <property type="match status" value="1"/>
</dbReference>
<feature type="compositionally biased region" description="Basic and acidic residues" evidence="6">
    <location>
        <begin position="1976"/>
        <end position="1990"/>
    </location>
</feature>
<evidence type="ECO:0000256" key="6">
    <source>
        <dbReference type="SAM" id="MobiDB-lite"/>
    </source>
</evidence>
<dbReference type="EnsemblMetazoa" id="BGLB040347-RA">
    <property type="protein sequence ID" value="BGLB040347-PA"/>
    <property type="gene ID" value="BGLB040347"/>
</dbReference>
<dbReference type="Proteomes" id="UP000076420">
    <property type="component" value="Unassembled WGS sequence"/>
</dbReference>
<dbReference type="GO" id="GO:0005524">
    <property type="term" value="F:ATP binding"/>
    <property type="evidence" value="ECO:0007669"/>
    <property type="project" value="UniProtKB-UniRule"/>
</dbReference>
<dbReference type="InterPro" id="IPR036961">
    <property type="entry name" value="Kinesin_motor_dom_sf"/>
</dbReference>
<proteinExistence type="inferred from homology"/>
<evidence type="ECO:0000313" key="9">
    <source>
        <dbReference type="Proteomes" id="UP000076420"/>
    </source>
</evidence>
<evidence type="ECO:0000259" key="7">
    <source>
        <dbReference type="PROSITE" id="PS50067"/>
    </source>
</evidence>
<dbReference type="InterPro" id="IPR057090">
    <property type="entry name" value="HTH_KIF26A_B_1st"/>
</dbReference>
<evidence type="ECO:0000256" key="1">
    <source>
        <dbReference type="ARBA" id="ARBA00004245"/>
    </source>
</evidence>
<gene>
    <name evidence="8" type="primary">106057963</name>
</gene>
<dbReference type="InterPro" id="IPR027640">
    <property type="entry name" value="Kinesin-like_fam"/>
</dbReference>
<dbReference type="RefSeq" id="XP_013070785.2">
    <property type="nucleotide sequence ID" value="XM_013215331.2"/>
</dbReference>
<feature type="compositionally biased region" description="Polar residues" evidence="6">
    <location>
        <begin position="1350"/>
        <end position="1368"/>
    </location>
</feature>
<reference evidence="8" key="1">
    <citation type="submission" date="2020-05" db="UniProtKB">
        <authorList>
            <consortium name="EnsemblMetazoa"/>
        </authorList>
    </citation>
    <scope>IDENTIFICATION</scope>
    <source>
        <strain evidence="8">BB02</strain>
    </source>
</reference>
<feature type="compositionally biased region" description="Polar residues" evidence="6">
    <location>
        <begin position="1402"/>
        <end position="1411"/>
    </location>
</feature>
<dbReference type="Gene3D" id="3.40.850.10">
    <property type="entry name" value="Kinesin motor domain"/>
    <property type="match status" value="1"/>
</dbReference>
<dbReference type="InterPro" id="IPR001752">
    <property type="entry name" value="Kinesin_motor_dom"/>
</dbReference>
<dbReference type="STRING" id="6526.A0A2C9MAD6"/>
<keyword evidence="2 5" id="KW-0547">Nucleotide-binding</keyword>
<dbReference type="PANTHER" id="PTHR21608:SF7">
    <property type="entry name" value="KINESIN-LIKE PROTEIN CG14535"/>
    <property type="match status" value="1"/>
</dbReference>
<dbReference type="GO" id="GO:0003777">
    <property type="term" value="F:microtubule motor activity"/>
    <property type="evidence" value="ECO:0007669"/>
    <property type="project" value="InterPro"/>
</dbReference>
<keyword evidence="4" id="KW-0963">Cytoplasm</keyword>
<keyword evidence="5" id="KW-0505">Motor protein</keyword>
<sequence length="2113" mass="227451">MERGPPIRSGIPTYHGARPPPSGQDRPVGVYTSQSTPRSDSGHGSSWTDKPNANHQLPPRPTGNGLAISNGSSDLQGIRATRPGQGEYAISSRHGRAAQDTGQATQCHSQNKLRPPTGRPVARNGQQVTSSDRNVIGCESTDPSVAQTPGVDYTNHAEQQNHSAMANATSSSPLVGDTGSYPSTQHNGETGAQDTLYATFDQTASVMECHKMAPISDKDYPIRGTMCPLTNTVAVKRSLGPVDEVSFVFGRPASPSSSDQIVGSPTKRYAHQGMVRCLSPSAGRYIGGHYSARPLSPSSDVLPMKTRMGACAARRVLSPPPKLGVGTAQEARIHHQGGICCEQCNGCLVELKRQALRLMFPDNGGESDHLAQSIKGDNIGDRLTIPESYERWYSRTGHCGICETPIGQLKQEAVAMIQSIQLAQSSVIPANIPSLVGSCGMRNKYSNRKYPTSPTSSSMHLAAQAQAYLEQNVRAYINPKKYSMLMAGRIPGACSSQTLEGHYDTPGSPEFASDASSSSSSSHLLSPAGQHYLHPQWAGHAHPHSAIITHVPFRSPSSVSSTSSPGSPPPVPSAAVSFFARAAQKLGKKKKRHQSQDQEVLLSFPTNFSDVIRLTPPPAPPCLLRTVGRLQNPGMGKVKVMLKICNATGSQGEQGASFLSPDPRKKQVTVFDPTASGYMTSANRRAGAAVPKMFAFDSVYTPDDSLTELCAGSLTEILQAVVAGADGCLFTYGYSKLGKTYTMTGSDQSPSTLGIMPCAIAWLFKLINEQKDKTGARFSVRVSAVQVTGKEETLRDLLIDIAQGTEATGVGTAPSVYLREDPICGTQLENQSELRAPTAEKAAYYLDAALAARCTTDEDEGRSSNILFTLNVYQYRIEKSNTKAGLPGVAGGRSRLHLIDLGTASKSKDPNNVSLSLSALGNVIMALLNGQRHVPHRDSKIAQLLRDSLGNLSCRTCMIAHVSSAVPHYNETLQVIQLAARIHRMKRRRTKFSSTSSEDSSTDGDVKFRRPYRGLRMGTLREDVLYSSSHSDPDYTSSSEQSCDTVIYLGANGQSLSDRELTDNEGPPRHVPRTNPRLPRRPSGSRSSGDDSDSGRSVHSARSLESRLPIRALMSPPPGVGVAKLGSPTPGSPNPGLVKMGHRMAAHNKLNSDGRTAEPGQASAMWQEKPTKIHCHASQRELAKAIHEKQQPLEGEQWIDGPGAAMYPESSGSEMWVDGPPAFVVLQQPQSVLSATPRPPDGQHSSHHHHHRSDPLSRRVASKKVDAEEHWVDGPKEMIAGSNLPQPMHTCIKSDHLSKVTPKSSMSAGVSEKALKQALVKHIMEVKDRPESSLSVDSESSMAVIPAESRPQSFNSSDDQCSNSAPSKDTPDSSTRSDLKQDASSSPMVSSKKQKLHDQKKISASKQSSVDSPGPSPALSRKCSKADPAHVVRLQKTQLPGSASPTHRVVQWIKSVSSEQDTPAASHLIASAANISMTDAETNTEHDSDFERMAEENGLRCDSDEGANEAVSKDNVNDITCNITAGETSLDSSFDTSMMNRESIYEMEVEEHLEKMRSKDGSRLAADVDNETFSSMSCSNHDDTDRDQHCLENESLLLQHTKALTESKQTAQINRHIARNYSKRDISPSDLEKEIEELSRPLLSRKPDGASNPNLMKTFFEEDMLTKGHLGTMPAISLEAMYVQAGHNDSGVDFPTTSSKSCRGVLGNDDSFCDKNVSLQSLSEKPDAFNCSLKQTKTKPPLPSKLSPVLKQSGLPKPSSSSPSRSIYCVAKPTKDSQQKAGANGKHTAVPVVSPSMRNKFSRVEKNSSSSSGVSPLSSATSSPLVSNASKSSSSSPVQKCSSKVPSAFSSSRNSSPTAKDSKGRKKEKEPKGGSSARSKLSDIIHKGKGNDSDSGNDSGIVAHEKKLLSPYATVTKPRTPSHSSSGHGSDNSTISTEVHPGHVHPCAKAENLHGGTSSGYESMLRDSEATCSSSGHDDSGSESSSECKKGSKRKGTRRSRSAPSRSTESSPASSQPSQAGSRSNGPTHKAWVDTRHLHKVKDEPLELKKYDPDEVERLNRRRLDEEKNSKGEDVTGDDESKDRITMERNGWSFDCKFFMCFSCKSRQRGTDV</sequence>
<dbReference type="Pfam" id="PF00225">
    <property type="entry name" value="Kinesin"/>
    <property type="match status" value="1"/>
</dbReference>
<dbReference type="EnsemblMetazoa" id="BGLB040347-RB">
    <property type="protein sequence ID" value="BGLB040347-PB"/>
    <property type="gene ID" value="BGLB040347"/>
</dbReference>
<feature type="compositionally biased region" description="Basic and acidic residues" evidence="6">
    <location>
        <begin position="1253"/>
        <end position="1276"/>
    </location>
</feature>
<dbReference type="GO" id="GO:0007018">
    <property type="term" value="P:microtubule-based movement"/>
    <property type="evidence" value="ECO:0007669"/>
    <property type="project" value="InterPro"/>
</dbReference>
<comment type="similarity">
    <text evidence="5">Belongs to the TRAFAC class myosin-kinesin ATPase superfamily. Kinesin family.</text>
</comment>
<organism evidence="8 9">
    <name type="scientific">Biomphalaria glabrata</name>
    <name type="common">Bloodfluke planorb</name>
    <name type="synonym">Freshwater snail</name>
    <dbReference type="NCBI Taxonomy" id="6526"/>
    <lineage>
        <taxon>Eukaryota</taxon>
        <taxon>Metazoa</taxon>
        <taxon>Spiralia</taxon>
        <taxon>Lophotrochozoa</taxon>
        <taxon>Mollusca</taxon>
        <taxon>Gastropoda</taxon>
        <taxon>Heterobranchia</taxon>
        <taxon>Euthyneura</taxon>
        <taxon>Panpulmonata</taxon>
        <taxon>Hygrophila</taxon>
        <taxon>Lymnaeoidea</taxon>
        <taxon>Planorbidae</taxon>
        <taxon>Biomphalaria</taxon>
    </lineage>
</organism>